<name>A0A556MHS3_9SPHI</name>
<proteinExistence type="predicted"/>
<organism evidence="1 2">
    <name type="scientific">Mucilaginibacter corticis</name>
    <dbReference type="NCBI Taxonomy" id="2597670"/>
    <lineage>
        <taxon>Bacteria</taxon>
        <taxon>Pseudomonadati</taxon>
        <taxon>Bacteroidota</taxon>
        <taxon>Sphingobacteriia</taxon>
        <taxon>Sphingobacteriales</taxon>
        <taxon>Sphingobacteriaceae</taxon>
        <taxon>Mucilaginibacter</taxon>
    </lineage>
</organism>
<sequence length="307" mass="35677">MLSASIRPYLLFLFVAITGFACKFQNPVDNQISFKSVVGINYTEVRRSFDTGLIFNKDGYQLEPIWKLMFYSDKWANVYNPDKDKFLKFAVTLDHDSIFNISGAWFKAMSITKDSLRFQVLKVEGKTVYYVKSNVYMTLYADNYIKNVLHTTAEELKKPLKKDSLYVVKRIAHIDASVDSFFAGRKPVQFISRNPLATVAKQEVQADVMNKWDRSEEYMFPEYTIHIKKAYERFSYSFWATVDKQGEIHYQKSMTYVFPEFEKSTNHTIKAIIDGYLKTYFQVIPGYTLGIPHNSAIVLNVIGDKKK</sequence>
<accession>A0A556MHS3</accession>
<protein>
    <submittedName>
        <fullName evidence="1">Uncharacterized protein</fullName>
    </submittedName>
</protein>
<keyword evidence="2" id="KW-1185">Reference proteome</keyword>
<dbReference type="OrthoDB" id="787262at2"/>
<dbReference type="AlphaFoldDB" id="A0A556MHS3"/>
<dbReference type="EMBL" id="VLPK01000003">
    <property type="protein sequence ID" value="TSJ39375.1"/>
    <property type="molecule type" value="Genomic_DNA"/>
</dbReference>
<reference evidence="1 2" key="1">
    <citation type="submission" date="2019-07" db="EMBL/GenBank/DDBJ databases">
        <authorList>
            <person name="Huq M.A."/>
        </authorList>
    </citation>
    <scope>NUCLEOTIDE SEQUENCE [LARGE SCALE GENOMIC DNA]</scope>
    <source>
        <strain evidence="1 2">MAH-19</strain>
    </source>
</reference>
<evidence type="ECO:0000313" key="2">
    <source>
        <dbReference type="Proteomes" id="UP000318733"/>
    </source>
</evidence>
<gene>
    <name evidence="1" type="ORF">FO440_16640</name>
</gene>
<dbReference type="PROSITE" id="PS51257">
    <property type="entry name" value="PROKAR_LIPOPROTEIN"/>
    <property type="match status" value="1"/>
</dbReference>
<dbReference type="Proteomes" id="UP000318733">
    <property type="component" value="Unassembled WGS sequence"/>
</dbReference>
<dbReference type="RefSeq" id="WP_144249412.1">
    <property type="nucleotide sequence ID" value="NZ_VLPK01000003.1"/>
</dbReference>
<comment type="caution">
    <text evidence="1">The sequence shown here is derived from an EMBL/GenBank/DDBJ whole genome shotgun (WGS) entry which is preliminary data.</text>
</comment>
<evidence type="ECO:0000313" key="1">
    <source>
        <dbReference type="EMBL" id="TSJ39375.1"/>
    </source>
</evidence>